<feature type="region of interest" description="Disordered" evidence="1">
    <location>
        <begin position="11"/>
        <end position="47"/>
    </location>
</feature>
<dbReference type="SUPFAM" id="SSF52540">
    <property type="entry name" value="P-loop containing nucleoside triphosphate hydrolases"/>
    <property type="match status" value="1"/>
</dbReference>
<dbReference type="InterPro" id="IPR027417">
    <property type="entry name" value="P-loop_NTPase"/>
</dbReference>
<sequence length="285" mass="29541">MSFTDQAFIKAYRTDTQTEPTPVPRPVSHSHETHRHGPHANFAKSPERRPLSEAIAEERAAQAAHAAQQQPAGVQASIAGVTLATFAVPEVASRLALECGEEYRRMMAYASRSGGVIGLLGAGHGVGCSTTTLAAGLAIAADGRAPAAVIDAAPGEPGLARSLGVCDCRSLSRTLENGGAAADALIYGAAQNISLGFAFDEHTVDERRVSGALRGLIADHSAVLVDLGCDIESIATQPARGADSLRLDAVVLVRRANANEADLMFARRVLTAAGQNVIGVVESFA</sequence>
<accession>A0A5C5ZE22</accession>
<dbReference type="RefSeq" id="WP_146583851.1">
    <property type="nucleotide sequence ID" value="NZ_SJPO01000001.1"/>
</dbReference>
<dbReference type="Proteomes" id="UP000318478">
    <property type="component" value="Unassembled WGS sequence"/>
</dbReference>
<dbReference type="OrthoDB" id="9826580at2"/>
<evidence type="ECO:0008006" key="4">
    <source>
        <dbReference type="Google" id="ProtNLM"/>
    </source>
</evidence>
<reference evidence="2 3" key="1">
    <citation type="submission" date="2019-02" db="EMBL/GenBank/DDBJ databases">
        <title>Deep-cultivation of Planctomycetes and their phenomic and genomic characterization uncovers novel biology.</title>
        <authorList>
            <person name="Wiegand S."/>
            <person name="Jogler M."/>
            <person name="Boedeker C."/>
            <person name="Pinto D."/>
            <person name="Vollmers J."/>
            <person name="Rivas-Marin E."/>
            <person name="Kohn T."/>
            <person name="Peeters S.H."/>
            <person name="Heuer A."/>
            <person name="Rast P."/>
            <person name="Oberbeckmann S."/>
            <person name="Bunk B."/>
            <person name="Jeske O."/>
            <person name="Meyerdierks A."/>
            <person name="Storesund J.E."/>
            <person name="Kallscheuer N."/>
            <person name="Luecker S."/>
            <person name="Lage O.M."/>
            <person name="Pohl T."/>
            <person name="Merkel B.J."/>
            <person name="Hornburger P."/>
            <person name="Mueller R.-W."/>
            <person name="Bruemmer F."/>
            <person name="Labrenz M."/>
            <person name="Spormann A.M."/>
            <person name="Op Den Camp H."/>
            <person name="Overmann J."/>
            <person name="Amann R."/>
            <person name="Jetten M.S.M."/>
            <person name="Mascher T."/>
            <person name="Medema M.H."/>
            <person name="Devos D.P."/>
            <person name="Kaster A.-K."/>
            <person name="Ovreas L."/>
            <person name="Rohde M."/>
            <person name="Galperin M.Y."/>
            <person name="Jogler C."/>
        </authorList>
    </citation>
    <scope>NUCLEOTIDE SEQUENCE [LARGE SCALE GENOMIC DNA]</scope>
    <source>
        <strain evidence="2 3">Pla123a</strain>
    </source>
</reference>
<evidence type="ECO:0000313" key="2">
    <source>
        <dbReference type="EMBL" id="TWT85594.1"/>
    </source>
</evidence>
<protein>
    <recommendedName>
        <fullName evidence="4">CobQ/CobB/MinD/ParA nucleotide binding domain protein</fullName>
    </recommendedName>
</protein>
<evidence type="ECO:0000313" key="3">
    <source>
        <dbReference type="Proteomes" id="UP000318478"/>
    </source>
</evidence>
<comment type="caution">
    <text evidence="2">The sequence shown here is derived from an EMBL/GenBank/DDBJ whole genome shotgun (WGS) entry which is preliminary data.</text>
</comment>
<gene>
    <name evidence="2" type="ORF">Pla123a_04010</name>
</gene>
<dbReference type="AlphaFoldDB" id="A0A5C5ZE22"/>
<keyword evidence="3" id="KW-1185">Reference proteome</keyword>
<proteinExistence type="predicted"/>
<dbReference type="Gene3D" id="3.40.50.300">
    <property type="entry name" value="P-loop containing nucleotide triphosphate hydrolases"/>
    <property type="match status" value="1"/>
</dbReference>
<organism evidence="2 3">
    <name type="scientific">Posidoniimonas polymericola</name>
    <dbReference type="NCBI Taxonomy" id="2528002"/>
    <lineage>
        <taxon>Bacteria</taxon>
        <taxon>Pseudomonadati</taxon>
        <taxon>Planctomycetota</taxon>
        <taxon>Planctomycetia</taxon>
        <taxon>Pirellulales</taxon>
        <taxon>Lacipirellulaceae</taxon>
        <taxon>Posidoniimonas</taxon>
    </lineage>
</organism>
<dbReference type="EMBL" id="SJPO01000001">
    <property type="protein sequence ID" value="TWT85594.1"/>
    <property type="molecule type" value="Genomic_DNA"/>
</dbReference>
<name>A0A5C5ZE22_9BACT</name>
<evidence type="ECO:0000256" key="1">
    <source>
        <dbReference type="SAM" id="MobiDB-lite"/>
    </source>
</evidence>